<dbReference type="InterPro" id="IPR041664">
    <property type="entry name" value="AAA_16"/>
</dbReference>
<dbReference type="RefSeq" id="WP_334574387.1">
    <property type="nucleotide sequence ID" value="NZ_JBEZVE010000010.1"/>
</dbReference>
<dbReference type="InterPro" id="IPR011600">
    <property type="entry name" value="Pept_C14_caspase"/>
</dbReference>
<dbReference type="EMBL" id="JBEZVE010000010">
    <property type="protein sequence ID" value="MEU3782978.1"/>
    <property type="molecule type" value="Genomic_DNA"/>
</dbReference>
<sequence>MTDIDHEVLRRHFIAITTATYGDPVWPALPGVRDEVATLKKWLCSGALAERRFEERWPELAGDPPEAEVRGRLTSLVRERAWTDADAAVVFVSGHGVQANGTHYLVFSDSDSDMVSSTALRTSDLIAWLADTPVQHLLLILDACFAGDVAGDALRLSNGLGRQWLVLPSATREQRAVEGALTTAIARFLKELREPEGRRYGEGPYIDVADFLQDVQKLLGDEQSLHPLYGSRLAGPHVCLPNPHHTREFVFELDAHHQELALPREDLEAHWSPRSRGVATAEEPGWLFTGRRALMRKLIAAASGEPGAMIVTGGAGSGKSAALSRLVTLSDRHFLDRYAQEVELIPAPLRPQVDAVDVAVLATGKLHSRVLSQICKALQVPVDSATEPTVDELLTAWHGWLKTHGRPVTIVIDALDEAADPETLVREVLAYLEPDPAAPQLRLLVGVRSLAATDGTRTAGTVQPEAQVLADLTEKLLAAKRVSVDEEPWWDQRDVVSYVHEILLRTPGSPYAEAEAEIASSVARAVGERAGRSFLVARITAKSLADRGKVVLADDETWLRALNDGLVGVFRNDLRDSLGNPAERRRALVLMRAVAFALGSGIPWRGIWPLMAHAVDDDGDHYGDSDIAWLLGTRLSAYLVTDRSDGTTVYRLFHDLLRTTLKHRWQDLLTDRLPAGKAVDG</sequence>
<name>A0ABV2ZKA3_9ACTN</name>
<organism evidence="3 4">
    <name type="scientific">Streptomyces sp. 900129855</name>
    <dbReference type="NCBI Taxonomy" id="3155129"/>
    <lineage>
        <taxon>Bacteria</taxon>
        <taxon>Bacillati</taxon>
        <taxon>Actinomycetota</taxon>
        <taxon>Actinomycetes</taxon>
        <taxon>Kitasatosporales</taxon>
        <taxon>Streptomycetaceae</taxon>
        <taxon>Streptomyces</taxon>
    </lineage>
</organism>
<dbReference type="Pfam" id="PF13191">
    <property type="entry name" value="AAA_16"/>
    <property type="match status" value="1"/>
</dbReference>
<feature type="domain" description="Peptidase C14 caspase" evidence="1">
    <location>
        <begin position="63"/>
        <end position="178"/>
    </location>
</feature>
<dbReference type="SUPFAM" id="SSF52540">
    <property type="entry name" value="P-loop containing nucleoside triphosphate hydrolases"/>
    <property type="match status" value="1"/>
</dbReference>
<reference evidence="3 4" key="1">
    <citation type="submission" date="2024-06" db="EMBL/GenBank/DDBJ databases">
        <title>The Natural Products Discovery Center: Release of the First 8490 Sequenced Strains for Exploring Actinobacteria Biosynthetic Diversity.</title>
        <authorList>
            <person name="Kalkreuter E."/>
            <person name="Kautsar S.A."/>
            <person name="Yang D."/>
            <person name="Bader C.D."/>
            <person name="Teijaro C.N."/>
            <person name="Fluegel L."/>
            <person name="Davis C.M."/>
            <person name="Simpson J.R."/>
            <person name="Lauterbach L."/>
            <person name="Steele A.D."/>
            <person name="Gui C."/>
            <person name="Meng S."/>
            <person name="Li G."/>
            <person name="Viehrig K."/>
            <person name="Ye F."/>
            <person name="Su P."/>
            <person name="Kiefer A.F."/>
            <person name="Nichols A."/>
            <person name="Cepeda A.J."/>
            <person name="Yan W."/>
            <person name="Fan B."/>
            <person name="Jiang Y."/>
            <person name="Adhikari A."/>
            <person name="Zheng C.-J."/>
            <person name="Schuster L."/>
            <person name="Cowan T.M."/>
            <person name="Smanski M.J."/>
            <person name="Chevrette M.G."/>
            <person name="De Carvalho L.P.S."/>
            <person name="Shen B."/>
        </authorList>
    </citation>
    <scope>NUCLEOTIDE SEQUENCE [LARGE SCALE GENOMIC DNA]</scope>
    <source>
        <strain evidence="3 4">NPDC033843</strain>
    </source>
</reference>
<keyword evidence="4" id="KW-1185">Reference proteome</keyword>
<gene>
    <name evidence="3" type="ORF">AB0E89_20900</name>
</gene>
<evidence type="ECO:0000259" key="1">
    <source>
        <dbReference type="Pfam" id="PF00656"/>
    </source>
</evidence>
<dbReference type="Pfam" id="PF00656">
    <property type="entry name" value="Peptidase_C14"/>
    <property type="match status" value="1"/>
</dbReference>
<dbReference type="InterPro" id="IPR027417">
    <property type="entry name" value="P-loop_NTPase"/>
</dbReference>
<evidence type="ECO:0000313" key="4">
    <source>
        <dbReference type="Proteomes" id="UP001550739"/>
    </source>
</evidence>
<accession>A0ABV2ZKA3</accession>
<dbReference type="Proteomes" id="UP001550739">
    <property type="component" value="Unassembled WGS sequence"/>
</dbReference>
<proteinExistence type="predicted"/>
<protein>
    <submittedName>
        <fullName evidence="3">AAA family ATPase</fullName>
    </submittedName>
</protein>
<dbReference type="Gene3D" id="3.40.50.300">
    <property type="entry name" value="P-loop containing nucleotide triphosphate hydrolases"/>
    <property type="match status" value="1"/>
</dbReference>
<evidence type="ECO:0000313" key="3">
    <source>
        <dbReference type="EMBL" id="MEU3782978.1"/>
    </source>
</evidence>
<dbReference type="Gene3D" id="3.40.50.1460">
    <property type="match status" value="1"/>
</dbReference>
<comment type="caution">
    <text evidence="3">The sequence shown here is derived from an EMBL/GenBank/DDBJ whole genome shotgun (WGS) entry which is preliminary data.</text>
</comment>
<evidence type="ECO:0000259" key="2">
    <source>
        <dbReference type="Pfam" id="PF13191"/>
    </source>
</evidence>
<feature type="domain" description="Orc1-like AAA ATPase" evidence="2">
    <location>
        <begin position="288"/>
        <end position="423"/>
    </location>
</feature>
<dbReference type="SUPFAM" id="SSF52129">
    <property type="entry name" value="Caspase-like"/>
    <property type="match status" value="1"/>
</dbReference>
<dbReference type="InterPro" id="IPR029030">
    <property type="entry name" value="Caspase-like_dom_sf"/>
</dbReference>